<dbReference type="GO" id="GO:0005829">
    <property type="term" value="C:cytosol"/>
    <property type="evidence" value="ECO:0007669"/>
    <property type="project" value="TreeGrafter"/>
</dbReference>
<dbReference type="RefSeq" id="XP_016234174.1">
    <property type="nucleotide sequence ID" value="XM_016381072.1"/>
</dbReference>
<dbReference type="GO" id="GO:0046475">
    <property type="term" value="P:glycerophospholipid catabolic process"/>
    <property type="evidence" value="ECO:0007669"/>
    <property type="project" value="TreeGrafter"/>
</dbReference>
<dbReference type="HOGENOM" id="CLU_013227_1_0_1"/>
<evidence type="ECO:0000256" key="9">
    <source>
        <dbReference type="SAM" id="MobiDB-lite"/>
    </source>
</evidence>
<comment type="catalytic activity">
    <reaction evidence="6 8">
        <text>a 1-acyl-sn-glycero-3-phosphocholine + H2O = sn-glycerol 3-phosphocholine + a fatty acid + H(+)</text>
        <dbReference type="Rhea" id="RHEA:15177"/>
        <dbReference type="ChEBI" id="CHEBI:15377"/>
        <dbReference type="ChEBI" id="CHEBI:15378"/>
        <dbReference type="ChEBI" id="CHEBI:16870"/>
        <dbReference type="ChEBI" id="CHEBI:28868"/>
        <dbReference type="ChEBI" id="CHEBI:58168"/>
        <dbReference type="EC" id="3.1.1.5"/>
    </reaction>
</comment>
<dbReference type="GO" id="GO:0004622">
    <property type="term" value="F:phosphatidylcholine lysophospholipase activity"/>
    <property type="evidence" value="ECO:0007669"/>
    <property type="project" value="UniProtKB-EC"/>
</dbReference>
<evidence type="ECO:0000256" key="2">
    <source>
        <dbReference type="ARBA" id="ARBA00013274"/>
    </source>
</evidence>
<dbReference type="OrthoDB" id="6121437at2759"/>
<feature type="region of interest" description="Disordered" evidence="9">
    <location>
        <begin position="62"/>
        <end position="86"/>
    </location>
</feature>
<evidence type="ECO:0000259" key="10">
    <source>
        <dbReference type="PROSITE" id="PS51210"/>
    </source>
</evidence>
<keyword evidence="5 7" id="KW-0443">Lipid metabolism</keyword>
<dbReference type="EMBL" id="KN847496">
    <property type="protein sequence ID" value="KIW13958.1"/>
    <property type="molecule type" value="Genomic_DNA"/>
</dbReference>
<keyword evidence="12" id="KW-1185">Reference proteome</keyword>
<comment type="similarity">
    <text evidence="1 8">Belongs to the lysophospholipase family.</text>
</comment>
<dbReference type="SMART" id="SM00022">
    <property type="entry name" value="PLAc"/>
    <property type="match status" value="1"/>
</dbReference>
<dbReference type="Proteomes" id="UP000053328">
    <property type="component" value="Unassembled WGS sequence"/>
</dbReference>
<dbReference type="PANTHER" id="PTHR10728:SF40">
    <property type="entry name" value="PATATIN FAMILY PROTEIN"/>
    <property type="match status" value="1"/>
</dbReference>
<dbReference type="Gene3D" id="3.40.1090.10">
    <property type="entry name" value="Cytosolic phospholipase A2 catalytic domain"/>
    <property type="match status" value="2"/>
</dbReference>
<dbReference type="PROSITE" id="PS51210">
    <property type="entry name" value="PLA2C"/>
    <property type="match status" value="1"/>
</dbReference>
<evidence type="ECO:0000256" key="1">
    <source>
        <dbReference type="ARBA" id="ARBA00008780"/>
    </source>
</evidence>
<evidence type="ECO:0000313" key="11">
    <source>
        <dbReference type="EMBL" id="KIW13958.1"/>
    </source>
</evidence>
<dbReference type="SUPFAM" id="SSF52151">
    <property type="entry name" value="FabD/lysophospholipase-like"/>
    <property type="match status" value="1"/>
</dbReference>
<dbReference type="EC" id="3.1.1.5" evidence="2 8"/>
<evidence type="ECO:0000256" key="6">
    <source>
        <dbReference type="ARBA" id="ARBA00049531"/>
    </source>
</evidence>
<name>A0A0D2B4Y2_9EURO</name>
<dbReference type="InterPro" id="IPR002642">
    <property type="entry name" value="LysoPLipase_cat_dom"/>
</dbReference>
<keyword evidence="4 7" id="KW-0442">Lipid degradation</keyword>
<feature type="domain" description="PLA2c" evidence="10">
    <location>
        <begin position="173"/>
        <end position="715"/>
    </location>
</feature>
<reference evidence="11 12" key="1">
    <citation type="submission" date="2015-01" db="EMBL/GenBank/DDBJ databases">
        <title>The Genome Sequence of Exophiala spinifera CBS89968.</title>
        <authorList>
            <consortium name="The Broad Institute Genomics Platform"/>
            <person name="Cuomo C."/>
            <person name="de Hoog S."/>
            <person name="Gorbushina A."/>
            <person name="Stielow B."/>
            <person name="Teixiera M."/>
            <person name="Abouelleil A."/>
            <person name="Chapman S.B."/>
            <person name="Priest M."/>
            <person name="Young S.K."/>
            <person name="Wortman J."/>
            <person name="Nusbaum C."/>
            <person name="Birren B."/>
        </authorList>
    </citation>
    <scope>NUCLEOTIDE SEQUENCE [LARGE SCALE GENOMIC DNA]</scope>
    <source>
        <strain evidence="11 12">CBS 89968</strain>
    </source>
</reference>
<sequence length="822" mass="91397">MSAARILSSRHFRYTALAAATCAGCHSATRRTCVAKLDSPSRPVLPQDANLVAYGRRMQSHFSHEDHEHEHAAKRGDADAIGKANDPDHYTPGFEDDDQTSWSAFSRNFNSIREGIARLEWSALGDKITDFVIPAWAKGLPDAFQKLQAELSMQPGSLADEIWQEAQDPSINPEILWSATVRVGDTLGKDELEFRRKRRQHVVKALAKYLDIDEKDIHPDDVPTIAMCGSGGGLRAMVAGTSSYLSAQEAGLFDCVTYTAGVSGSCWLQTLFYSSLGKQDHRAILKHLKSRLGTHIAFPPPALKLVTSAPTNKFILSGFVEKLKGDPGASFGLVDIYSLLLAARLMIPRGDLDVHDYDLKLSNQRAYIEHGRYPMPIYTAVRHEIPVDEEERDQAKDNLALKQKIKEKARKEAWFQWIEMHPWEIWCEEFGAGIPTWSLGRPFNEGRNLVLDTGVALPEIRQSLLLGIWGSAFCATLSHYYKEVKPALAGIVGFGGLDGLIEEKNDDLIKIHPIEPATVPNFVYGMKDKLPSTCPESVFKSDHLQLMDAGMSNNLPIYPLLRPGRDVDILVAFDASADIQKENWLSVVDGYAKQRGIKGWPVGAGWPKPSSKPKENAEALAEAQATSSQEAAIKLAAAREEDRQEKAEIPEKQKQAPNKKQSGADVPESPTTGRDADATATELGACNVWVGTKSERTSDEEPPPSKRLAWDSPDDSTFHLAHPEAGIAVVYFPLLPNDKVEGVNPDTSDYMSTWNFIYTPEQIDNVVRLARANFEEGKDVTKRTVRAVYERKKKQRLEREALAKNKQWKRLVRKENDHFGTS</sequence>
<dbReference type="AlphaFoldDB" id="A0A0D2B4Y2"/>
<organism evidence="11 12">
    <name type="scientific">Exophiala spinifera</name>
    <dbReference type="NCBI Taxonomy" id="91928"/>
    <lineage>
        <taxon>Eukaryota</taxon>
        <taxon>Fungi</taxon>
        <taxon>Dikarya</taxon>
        <taxon>Ascomycota</taxon>
        <taxon>Pezizomycotina</taxon>
        <taxon>Eurotiomycetes</taxon>
        <taxon>Chaetothyriomycetidae</taxon>
        <taxon>Chaetothyriales</taxon>
        <taxon>Herpotrichiellaceae</taxon>
        <taxon>Exophiala</taxon>
    </lineage>
</organism>
<feature type="compositionally biased region" description="Low complexity" evidence="9">
    <location>
        <begin position="618"/>
        <end position="632"/>
    </location>
</feature>
<evidence type="ECO:0000256" key="5">
    <source>
        <dbReference type="ARBA" id="ARBA00023098"/>
    </source>
</evidence>
<dbReference type="STRING" id="91928.A0A0D2B4Y2"/>
<dbReference type="GO" id="GO:0004623">
    <property type="term" value="F:phospholipase A2 activity"/>
    <property type="evidence" value="ECO:0007669"/>
    <property type="project" value="TreeGrafter"/>
</dbReference>
<evidence type="ECO:0000256" key="8">
    <source>
        <dbReference type="RuleBase" id="RU362103"/>
    </source>
</evidence>
<dbReference type="PANTHER" id="PTHR10728">
    <property type="entry name" value="CYTOSOLIC PHOSPHOLIPASE A2"/>
    <property type="match status" value="1"/>
</dbReference>
<keyword evidence="3 7" id="KW-0378">Hydrolase</keyword>
<evidence type="ECO:0000256" key="7">
    <source>
        <dbReference type="PROSITE-ProRule" id="PRU00555"/>
    </source>
</evidence>
<gene>
    <name evidence="11" type="ORF">PV08_06739</name>
</gene>
<dbReference type="Pfam" id="PF01735">
    <property type="entry name" value="PLA2_B"/>
    <property type="match status" value="1"/>
</dbReference>
<dbReference type="VEuPathDB" id="FungiDB:PV08_06739"/>
<feature type="region of interest" description="Disordered" evidence="9">
    <location>
        <begin position="599"/>
        <end position="712"/>
    </location>
</feature>
<evidence type="ECO:0000313" key="12">
    <source>
        <dbReference type="Proteomes" id="UP000053328"/>
    </source>
</evidence>
<accession>A0A0D2B4Y2</accession>
<proteinExistence type="inferred from homology"/>
<feature type="compositionally biased region" description="Basic and acidic residues" evidence="9">
    <location>
        <begin position="637"/>
        <end position="654"/>
    </location>
</feature>
<dbReference type="CDD" id="cd00147">
    <property type="entry name" value="cPLA2_like"/>
    <property type="match status" value="1"/>
</dbReference>
<dbReference type="GeneID" id="27333822"/>
<evidence type="ECO:0000256" key="4">
    <source>
        <dbReference type="ARBA" id="ARBA00022963"/>
    </source>
</evidence>
<evidence type="ECO:0000256" key="3">
    <source>
        <dbReference type="ARBA" id="ARBA00022801"/>
    </source>
</evidence>
<protein>
    <recommendedName>
        <fullName evidence="2 8">Lysophospholipase</fullName>
        <ecNumber evidence="2 8">3.1.1.5</ecNumber>
    </recommendedName>
</protein>
<dbReference type="InterPro" id="IPR016035">
    <property type="entry name" value="Acyl_Trfase/lysoPLipase"/>
</dbReference>